<dbReference type="PANTHER" id="PTHR47842:SF3">
    <property type="entry name" value="DUF676 DOMAIN-CONTAINING PROTEIN"/>
    <property type="match status" value="1"/>
</dbReference>
<gene>
    <name evidence="3" type="ORF">BDN70DRAFT_876954</name>
</gene>
<dbReference type="InterPro" id="IPR029058">
    <property type="entry name" value="AB_hydrolase_fold"/>
</dbReference>
<organism evidence="3 4">
    <name type="scientific">Pholiota conissans</name>
    <dbReference type="NCBI Taxonomy" id="109636"/>
    <lineage>
        <taxon>Eukaryota</taxon>
        <taxon>Fungi</taxon>
        <taxon>Dikarya</taxon>
        <taxon>Basidiomycota</taxon>
        <taxon>Agaricomycotina</taxon>
        <taxon>Agaricomycetes</taxon>
        <taxon>Agaricomycetidae</taxon>
        <taxon>Agaricales</taxon>
        <taxon>Agaricineae</taxon>
        <taxon>Strophariaceae</taxon>
        <taxon>Pholiota</taxon>
    </lineage>
</organism>
<dbReference type="OrthoDB" id="3248508at2759"/>
<accession>A0A9P5Z4H2</accession>
<feature type="region of interest" description="Disordered" evidence="1">
    <location>
        <begin position="353"/>
        <end position="388"/>
    </location>
</feature>
<dbReference type="EMBL" id="MU155186">
    <property type="protein sequence ID" value="KAF9480932.1"/>
    <property type="molecule type" value="Genomic_DNA"/>
</dbReference>
<comment type="caution">
    <text evidence="3">The sequence shown here is derived from an EMBL/GenBank/DDBJ whole genome shotgun (WGS) entry which is preliminary data.</text>
</comment>
<feature type="domain" description="AB hydrolase-1" evidence="2">
    <location>
        <begin position="7"/>
        <end position="191"/>
    </location>
</feature>
<name>A0A9P5Z4H2_9AGAR</name>
<protein>
    <recommendedName>
        <fullName evidence="2">AB hydrolase-1 domain-containing protein</fullName>
    </recommendedName>
</protein>
<evidence type="ECO:0000259" key="2">
    <source>
        <dbReference type="Pfam" id="PF12697"/>
    </source>
</evidence>
<dbReference type="AlphaFoldDB" id="A0A9P5Z4H2"/>
<evidence type="ECO:0000313" key="4">
    <source>
        <dbReference type="Proteomes" id="UP000807469"/>
    </source>
</evidence>
<feature type="region of interest" description="Disordered" evidence="1">
    <location>
        <begin position="181"/>
        <end position="215"/>
    </location>
</feature>
<evidence type="ECO:0000313" key="3">
    <source>
        <dbReference type="EMBL" id="KAF9480932.1"/>
    </source>
</evidence>
<keyword evidence="4" id="KW-1185">Reference proteome</keyword>
<feature type="compositionally biased region" description="Basic and acidic residues" evidence="1">
    <location>
        <begin position="353"/>
        <end position="380"/>
    </location>
</feature>
<dbReference type="PANTHER" id="PTHR47842">
    <property type="entry name" value="EXPRESSED PROTEIN"/>
    <property type="match status" value="1"/>
</dbReference>
<sequence>MPTLVHLVYVHGFQGNDTTFQSFPMHLQEHLASKIPAHLDIQFQSSLYPTYKSVKPISYAAKNFLEWLSTQPAGPVILMGHSMGGLLAAEAATDPSNNPDRSPGGRPRRIVGVVAFDTPYLGMHPHVVITGLASLLPKGGDDDDDKKESESAMNKHPQVQIVDEKVTDDWEAFKRQMHVHPRNAPYTSDASSSHLGSEETLGAPLQSRLRSPSPSPNLVDHALSFIATQNDQPLVRWLRKHADEPFSAAKRWVVEHFQFGICMFDPSGLKTRYTQLVQWESEGGLWVNYWTTTTPQRASVGQGSSVSLDDAVIGEASSHSNLDPDLPNVSTELAVHTALTKSDSDLLRKQELKQRKAQEKQLKQDEKDRAKQAKKEEKEKNKKPKQERHFVVLPNGIGQFLGGMEKWEDVPIGGVQDEVNAHTGLFIPTLNLDYEGLVHRVAERVLGWCDRLPQVKHIA</sequence>
<proteinExistence type="predicted"/>
<feature type="compositionally biased region" description="Polar residues" evidence="1">
    <location>
        <begin position="185"/>
        <end position="195"/>
    </location>
</feature>
<dbReference type="SUPFAM" id="SSF53474">
    <property type="entry name" value="alpha/beta-Hydrolases"/>
    <property type="match status" value="1"/>
</dbReference>
<dbReference type="Gene3D" id="3.40.50.1820">
    <property type="entry name" value="alpha/beta hydrolase"/>
    <property type="match status" value="1"/>
</dbReference>
<evidence type="ECO:0000256" key="1">
    <source>
        <dbReference type="SAM" id="MobiDB-lite"/>
    </source>
</evidence>
<dbReference type="InterPro" id="IPR000073">
    <property type="entry name" value="AB_hydrolase_1"/>
</dbReference>
<dbReference type="Pfam" id="PF12697">
    <property type="entry name" value="Abhydrolase_6"/>
    <property type="match status" value="1"/>
</dbReference>
<dbReference type="Proteomes" id="UP000807469">
    <property type="component" value="Unassembled WGS sequence"/>
</dbReference>
<reference evidence="3" key="1">
    <citation type="submission" date="2020-11" db="EMBL/GenBank/DDBJ databases">
        <authorList>
            <consortium name="DOE Joint Genome Institute"/>
            <person name="Ahrendt S."/>
            <person name="Riley R."/>
            <person name="Andreopoulos W."/>
            <person name="Labutti K."/>
            <person name="Pangilinan J."/>
            <person name="Ruiz-Duenas F.J."/>
            <person name="Barrasa J.M."/>
            <person name="Sanchez-Garcia M."/>
            <person name="Camarero S."/>
            <person name="Miyauchi S."/>
            <person name="Serrano A."/>
            <person name="Linde D."/>
            <person name="Babiker R."/>
            <person name="Drula E."/>
            <person name="Ayuso-Fernandez I."/>
            <person name="Pacheco R."/>
            <person name="Padilla G."/>
            <person name="Ferreira P."/>
            <person name="Barriuso J."/>
            <person name="Kellner H."/>
            <person name="Castanera R."/>
            <person name="Alfaro M."/>
            <person name="Ramirez L."/>
            <person name="Pisabarro A.G."/>
            <person name="Kuo A."/>
            <person name="Tritt A."/>
            <person name="Lipzen A."/>
            <person name="He G."/>
            <person name="Yan M."/>
            <person name="Ng V."/>
            <person name="Cullen D."/>
            <person name="Martin F."/>
            <person name="Rosso M.-N."/>
            <person name="Henrissat B."/>
            <person name="Hibbett D."/>
            <person name="Martinez A.T."/>
            <person name="Grigoriev I.V."/>
        </authorList>
    </citation>
    <scope>NUCLEOTIDE SEQUENCE</scope>
    <source>
        <strain evidence="3">CIRM-BRFM 674</strain>
    </source>
</reference>